<dbReference type="PROSITE" id="PS51257">
    <property type="entry name" value="PROKAR_LIPOPROTEIN"/>
    <property type="match status" value="1"/>
</dbReference>
<dbReference type="InterPro" id="IPR050248">
    <property type="entry name" value="Polysacc_deacetylase_ArnD"/>
</dbReference>
<proteinExistence type="predicted"/>
<dbReference type="RefSeq" id="WP_245911501.1">
    <property type="nucleotide sequence ID" value="NZ_BAABQN010000019.1"/>
</dbReference>
<feature type="compositionally biased region" description="Polar residues" evidence="1">
    <location>
        <begin position="84"/>
        <end position="94"/>
    </location>
</feature>
<keyword evidence="2" id="KW-0732">Signal</keyword>
<dbReference type="Pfam" id="PF01522">
    <property type="entry name" value="Polysacc_deac_1"/>
    <property type="match status" value="1"/>
</dbReference>
<evidence type="ECO:0000256" key="1">
    <source>
        <dbReference type="SAM" id="MobiDB-lite"/>
    </source>
</evidence>
<dbReference type="Proteomes" id="UP000252254">
    <property type="component" value="Unassembled WGS sequence"/>
</dbReference>
<gene>
    <name evidence="4" type="ORF">DES48_11814</name>
</gene>
<dbReference type="GO" id="GO:0005975">
    <property type="term" value="P:carbohydrate metabolic process"/>
    <property type="evidence" value="ECO:0007669"/>
    <property type="project" value="InterPro"/>
</dbReference>
<sequence length="301" mass="34076">MKSRLLLLLFISFILLLATGCGNTSDSTEKNDEGTSNEQKRSDNDSAEKEVETKSSEEKDNETSKQDKEEETEAPEPEKKEATYQINPKTSSVEPLSEDGNEKVVLLTIDDAPDQYALEMAKTLKEIDAHAIFFVNGHFLNTEEQKNVLKQIYEMGFMIGNHTMTHQNLTKVNQDKQYEEIVPLNDLIEEVTGERPKFFRAPHGANTDYSRQLAKEEGMVVMNWTYGYDYFAPYQDAEKLTKAMVSGEGPEAGVDYSLLKSGANLLMHDRDWTNKALKDIVMGLRDKGYETVDPHAIKTIE</sequence>
<accession>A0A366DRY9</accession>
<feature type="chain" id="PRO_5039464928" evidence="2">
    <location>
        <begin position="19"/>
        <end position="301"/>
    </location>
</feature>
<dbReference type="STRING" id="200904.GCA_900168775_01434"/>
<evidence type="ECO:0000259" key="3">
    <source>
        <dbReference type="PROSITE" id="PS51677"/>
    </source>
</evidence>
<feature type="compositionally biased region" description="Basic and acidic residues" evidence="1">
    <location>
        <begin position="27"/>
        <end position="68"/>
    </location>
</feature>
<dbReference type="EMBL" id="QNRI01000018">
    <property type="protein sequence ID" value="RBO92034.1"/>
    <property type="molecule type" value="Genomic_DNA"/>
</dbReference>
<protein>
    <submittedName>
        <fullName evidence="4">Peptidoglycan/xylan/chitin deacetylase (PgdA/CDA1 family)</fullName>
    </submittedName>
</protein>
<dbReference type="InterPro" id="IPR011330">
    <property type="entry name" value="Glyco_hydro/deAcase_b/a-brl"/>
</dbReference>
<evidence type="ECO:0000256" key="2">
    <source>
        <dbReference type="SAM" id="SignalP"/>
    </source>
</evidence>
<dbReference type="PROSITE" id="PS51677">
    <property type="entry name" value="NODB"/>
    <property type="match status" value="1"/>
</dbReference>
<reference evidence="4 5" key="1">
    <citation type="submission" date="2018-06" db="EMBL/GenBank/DDBJ databases">
        <title>Genomic Encyclopedia of Type Strains, Phase IV (KMG-IV): sequencing the most valuable type-strain genomes for metagenomic binning, comparative biology and taxonomic classification.</title>
        <authorList>
            <person name="Goeker M."/>
        </authorList>
    </citation>
    <scope>NUCLEOTIDE SEQUENCE [LARGE SCALE GENOMIC DNA]</scope>
    <source>
        <strain evidence="4 5">DSM 15140</strain>
    </source>
</reference>
<dbReference type="CDD" id="cd10917">
    <property type="entry name" value="CE4_NodB_like_6s_7s"/>
    <property type="match status" value="1"/>
</dbReference>
<evidence type="ECO:0000313" key="4">
    <source>
        <dbReference type="EMBL" id="RBO92034.1"/>
    </source>
</evidence>
<dbReference type="InterPro" id="IPR002509">
    <property type="entry name" value="NODB_dom"/>
</dbReference>
<dbReference type="Gene3D" id="3.20.20.370">
    <property type="entry name" value="Glycoside hydrolase/deacetylase"/>
    <property type="match status" value="1"/>
</dbReference>
<dbReference type="AlphaFoldDB" id="A0A366DRY9"/>
<keyword evidence="5" id="KW-1185">Reference proteome</keyword>
<evidence type="ECO:0000313" key="5">
    <source>
        <dbReference type="Proteomes" id="UP000252254"/>
    </source>
</evidence>
<dbReference type="GO" id="GO:0016810">
    <property type="term" value="F:hydrolase activity, acting on carbon-nitrogen (but not peptide) bonds"/>
    <property type="evidence" value="ECO:0007669"/>
    <property type="project" value="InterPro"/>
</dbReference>
<dbReference type="PANTHER" id="PTHR10587:SF125">
    <property type="entry name" value="POLYSACCHARIDE DEACETYLASE YHEN-RELATED"/>
    <property type="match status" value="1"/>
</dbReference>
<organism evidence="4 5">
    <name type="scientific">Paraliobacillus ryukyuensis</name>
    <dbReference type="NCBI Taxonomy" id="200904"/>
    <lineage>
        <taxon>Bacteria</taxon>
        <taxon>Bacillati</taxon>
        <taxon>Bacillota</taxon>
        <taxon>Bacilli</taxon>
        <taxon>Bacillales</taxon>
        <taxon>Bacillaceae</taxon>
        <taxon>Paraliobacillus</taxon>
    </lineage>
</organism>
<feature type="signal peptide" evidence="2">
    <location>
        <begin position="1"/>
        <end position="18"/>
    </location>
</feature>
<dbReference type="SUPFAM" id="SSF88713">
    <property type="entry name" value="Glycoside hydrolase/deacetylase"/>
    <property type="match status" value="1"/>
</dbReference>
<feature type="region of interest" description="Disordered" evidence="1">
    <location>
        <begin position="21"/>
        <end position="98"/>
    </location>
</feature>
<comment type="caution">
    <text evidence="4">The sequence shown here is derived from an EMBL/GenBank/DDBJ whole genome shotgun (WGS) entry which is preliminary data.</text>
</comment>
<name>A0A366DRY9_9BACI</name>
<feature type="domain" description="NodB homology" evidence="3">
    <location>
        <begin position="103"/>
        <end position="292"/>
    </location>
</feature>
<dbReference type="PANTHER" id="PTHR10587">
    <property type="entry name" value="GLYCOSYL TRANSFERASE-RELATED"/>
    <property type="match status" value="1"/>
</dbReference>